<evidence type="ECO:0000259" key="9">
    <source>
        <dbReference type="Pfam" id="PF12849"/>
    </source>
</evidence>
<name>A0ABT0MEA6_9GAMM</name>
<accession>A0ABT0MEA6</accession>
<dbReference type="NCBIfam" id="TIGR00975">
    <property type="entry name" value="3a0107s03"/>
    <property type="match status" value="1"/>
</dbReference>
<dbReference type="PANTHER" id="PTHR42996">
    <property type="entry name" value="PHOSPHATE-BINDING PROTEIN PSTS"/>
    <property type="match status" value="1"/>
</dbReference>
<feature type="domain" description="PBP" evidence="9">
    <location>
        <begin position="24"/>
        <end position="307"/>
    </location>
</feature>
<evidence type="ECO:0000256" key="4">
    <source>
        <dbReference type="ARBA" id="ARBA00021889"/>
    </source>
</evidence>
<comment type="similarity">
    <text evidence="2 7">Belongs to the PstS family.</text>
</comment>
<evidence type="ECO:0000256" key="5">
    <source>
        <dbReference type="ARBA" id="ARBA00022448"/>
    </source>
</evidence>
<dbReference type="InterPro" id="IPR024370">
    <property type="entry name" value="PBP_domain"/>
</dbReference>
<sequence>MFNPIKYRVAAIALATAFAGNAFAADVTGAGASFVYPVMSKWSADYAKSSGKKVNYQSIGSGGGIAQIKAATVDFGSSDAPLKPDELAKFGLAQFPSVIGGVVPVINVPGVPSGAMKLDGETLGNIFLGKITKWNDPAIVALNGGVNLPDKKITVVHRSDGSGTTFNFVNYLSKVNAEWKSKVGEGTAVKWPTGIGGKGNEGVAAYVKQISGGIGYVELSYALQNKMAYSRLKNAAGNFVLPSDETFTAAAASAEWGTAKDFYLVMTNAPGENSWPITATNFILMYKQPKNAAGAKNAKEFFKWVYANGDAQAKALDYVPLPDALVQQIDAYWAQNMAY</sequence>
<evidence type="ECO:0000256" key="2">
    <source>
        <dbReference type="ARBA" id="ARBA00008725"/>
    </source>
</evidence>
<comment type="function">
    <text evidence="1 7">Part of the ABC transporter complex PstSACB involved in phosphate import.</text>
</comment>
<comment type="caution">
    <text evidence="10">The sequence shown here is derived from an EMBL/GenBank/DDBJ whole genome shotgun (WGS) entry which is preliminary data.</text>
</comment>
<dbReference type="InterPro" id="IPR005673">
    <property type="entry name" value="ABC_phos-bd_PstS"/>
</dbReference>
<dbReference type="Pfam" id="PF12849">
    <property type="entry name" value="PBP_like_2"/>
    <property type="match status" value="1"/>
</dbReference>
<evidence type="ECO:0000256" key="8">
    <source>
        <dbReference type="SAM" id="SignalP"/>
    </source>
</evidence>
<dbReference type="SUPFAM" id="SSF53850">
    <property type="entry name" value="Periplasmic binding protein-like II"/>
    <property type="match status" value="1"/>
</dbReference>
<dbReference type="Proteomes" id="UP001431217">
    <property type="component" value="Unassembled WGS sequence"/>
</dbReference>
<keyword evidence="6 7" id="KW-0592">Phosphate transport</keyword>
<keyword evidence="5 7" id="KW-0813">Transport</keyword>
<evidence type="ECO:0000256" key="3">
    <source>
        <dbReference type="ARBA" id="ARBA00011529"/>
    </source>
</evidence>
<dbReference type="Gene3D" id="3.40.190.10">
    <property type="entry name" value="Periplasmic binding protein-like II"/>
    <property type="match status" value="2"/>
</dbReference>
<evidence type="ECO:0000256" key="6">
    <source>
        <dbReference type="ARBA" id="ARBA00022592"/>
    </source>
</evidence>
<proteinExistence type="inferred from homology"/>
<gene>
    <name evidence="10" type="primary">pstS</name>
    <name evidence="10" type="ORF">M2650_00825</name>
</gene>
<dbReference type="PIRSF" id="PIRSF002756">
    <property type="entry name" value="PstS"/>
    <property type="match status" value="1"/>
</dbReference>
<dbReference type="CDD" id="cd13565">
    <property type="entry name" value="PBP2_PstS"/>
    <property type="match status" value="1"/>
</dbReference>
<dbReference type="EMBL" id="JAMBEP010000001">
    <property type="protein sequence ID" value="MCL1633195.1"/>
    <property type="molecule type" value="Genomic_DNA"/>
</dbReference>
<organism evidence="10 11">
    <name type="scientific">Luteimonas galliterrae</name>
    <dbReference type="NCBI Taxonomy" id="2940486"/>
    <lineage>
        <taxon>Bacteria</taxon>
        <taxon>Pseudomonadati</taxon>
        <taxon>Pseudomonadota</taxon>
        <taxon>Gammaproteobacteria</taxon>
        <taxon>Lysobacterales</taxon>
        <taxon>Lysobacteraceae</taxon>
        <taxon>Luteimonas</taxon>
    </lineage>
</organism>
<evidence type="ECO:0000256" key="1">
    <source>
        <dbReference type="ARBA" id="ARBA00002841"/>
    </source>
</evidence>
<reference evidence="10 11" key="1">
    <citation type="submission" date="2022-05" db="EMBL/GenBank/DDBJ databases">
        <title>Luteimonas sp. SX5, whole genome shotgun sequencing project.</title>
        <authorList>
            <person name="Zhao G."/>
            <person name="Shen L."/>
        </authorList>
    </citation>
    <scope>NUCLEOTIDE SEQUENCE [LARGE SCALE GENOMIC DNA]</scope>
    <source>
        <strain evidence="10 11">SX5</strain>
    </source>
</reference>
<dbReference type="InterPro" id="IPR050962">
    <property type="entry name" value="Phosphate-bind_PstS"/>
</dbReference>
<feature type="chain" id="PRO_5046034377" description="Phosphate-binding protein PstS" evidence="8">
    <location>
        <begin position="25"/>
        <end position="339"/>
    </location>
</feature>
<evidence type="ECO:0000313" key="10">
    <source>
        <dbReference type="EMBL" id="MCL1633195.1"/>
    </source>
</evidence>
<feature type="signal peptide" evidence="8">
    <location>
        <begin position="1"/>
        <end position="24"/>
    </location>
</feature>
<evidence type="ECO:0000256" key="7">
    <source>
        <dbReference type="PIRNR" id="PIRNR002756"/>
    </source>
</evidence>
<dbReference type="RefSeq" id="WP_249470009.1">
    <property type="nucleotide sequence ID" value="NZ_JAMBEP010000001.1"/>
</dbReference>
<dbReference type="NCBIfam" id="NF008171">
    <property type="entry name" value="PRK10918.1"/>
    <property type="match status" value="1"/>
</dbReference>
<comment type="subunit">
    <text evidence="3 7">The complex is composed of two ATP-binding proteins (PstB), two transmembrane proteins (PstC and PstA) and a solute-binding protein (PstS).</text>
</comment>
<keyword evidence="8" id="KW-0732">Signal</keyword>
<dbReference type="PANTHER" id="PTHR42996:SF1">
    <property type="entry name" value="PHOSPHATE-BINDING PROTEIN PSTS"/>
    <property type="match status" value="1"/>
</dbReference>
<evidence type="ECO:0000313" key="11">
    <source>
        <dbReference type="Proteomes" id="UP001431217"/>
    </source>
</evidence>
<keyword evidence="11" id="KW-1185">Reference proteome</keyword>
<protein>
    <recommendedName>
        <fullName evidence="4 7">Phosphate-binding protein PstS</fullName>
    </recommendedName>
</protein>